<comment type="caution">
    <text evidence="1">The sequence shown here is derived from an EMBL/GenBank/DDBJ whole genome shotgun (WGS) entry which is preliminary data.</text>
</comment>
<proteinExistence type="predicted"/>
<accession>A0ABU1AKQ5</accession>
<dbReference type="Proteomes" id="UP001243717">
    <property type="component" value="Unassembled WGS sequence"/>
</dbReference>
<evidence type="ECO:0000313" key="2">
    <source>
        <dbReference type="Proteomes" id="UP001243717"/>
    </source>
</evidence>
<reference evidence="1 2" key="1">
    <citation type="submission" date="2023-04" db="EMBL/GenBank/DDBJ databases">
        <title>A novel bacteria isolated from coastal sediment.</title>
        <authorList>
            <person name="Liu X.-J."/>
            <person name="Du Z.-J."/>
        </authorList>
    </citation>
    <scope>NUCLEOTIDE SEQUENCE [LARGE SCALE GENOMIC DNA]</scope>
    <source>
        <strain evidence="1 2">SDUM461004</strain>
    </source>
</reference>
<evidence type="ECO:0008006" key="3">
    <source>
        <dbReference type="Google" id="ProtNLM"/>
    </source>
</evidence>
<gene>
    <name evidence="1" type="ORF">QEH59_13275</name>
</gene>
<sequence>MWNERRLPRLPAEFYQGSAHVMWTYVVKDRRQGWLGDAFHSLFRETLLHTCARYHLGCARYVLMPDHLHLIWVGAAARSDQLKATKFLRRYLPLEWVKQPHDHVLREEARERHAFADTCNYLRQNPVRAKLVKSAQDWAYAGSMVPGFPDLNAWESDAFWKCFGAYRKSLLDEM</sequence>
<evidence type="ECO:0000313" key="1">
    <source>
        <dbReference type="EMBL" id="MDQ8195401.1"/>
    </source>
</evidence>
<dbReference type="EMBL" id="JARXIC010000023">
    <property type="protein sequence ID" value="MDQ8195401.1"/>
    <property type="molecule type" value="Genomic_DNA"/>
</dbReference>
<protein>
    <recommendedName>
        <fullName evidence="3">Transposase IS200-like domain-containing protein</fullName>
    </recommendedName>
</protein>
<dbReference type="RefSeq" id="WP_308985857.1">
    <property type="nucleotide sequence ID" value="NZ_JARXIC010000023.1"/>
</dbReference>
<name>A0ABU1AKQ5_9BACT</name>
<keyword evidence="2" id="KW-1185">Reference proteome</keyword>
<dbReference type="Gene3D" id="3.30.70.1290">
    <property type="entry name" value="Transposase IS200-like"/>
    <property type="match status" value="1"/>
</dbReference>
<dbReference type="InterPro" id="IPR036515">
    <property type="entry name" value="Transposase_17_sf"/>
</dbReference>
<organism evidence="1 2">
    <name type="scientific">Thalassobacterium sedimentorum</name>
    <dbReference type="NCBI Taxonomy" id="3041258"/>
    <lineage>
        <taxon>Bacteria</taxon>
        <taxon>Pseudomonadati</taxon>
        <taxon>Verrucomicrobiota</taxon>
        <taxon>Opitutia</taxon>
        <taxon>Puniceicoccales</taxon>
        <taxon>Coraliomargaritaceae</taxon>
        <taxon>Thalassobacterium</taxon>
    </lineage>
</organism>
<dbReference type="SUPFAM" id="SSF143422">
    <property type="entry name" value="Transposase IS200-like"/>
    <property type="match status" value="1"/>
</dbReference>